<dbReference type="OrthoDB" id="7365624at2"/>
<evidence type="ECO:0000256" key="2">
    <source>
        <dbReference type="SAM" id="SignalP"/>
    </source>
</evidence>
<dbReference type="Proteomes" id="UP000434582">
    <property type="component" value="Unassembled WGS sequence"/>
</dbReference>
<evidence type="ECO:0000313" key="4">
    <source>
        <dbReference type="Proteomes" id="UP000434582"/>
    </source>
</evidence>
<dbReference type="AlphaFoldDB" id="A0A7X1ZGC1"/>
<dbReference type="RefSeq" id="WP_153345731.1">
    <property type="nucleotide sequence ID" value="NZ_WIVE01000058.1"/>
</dbReference>
<feature type="signal peptide" evidence="2">
    <location>
        <begin position="1"/>
        <end position="23"/>
    </location>
</feature>
<keyword evidence="4" id="KW-1185">Reference proteome</keyword>
<accession>A0A7X1ZGC1</accession>
<evidence type="ECO:0000256" key="1">
    <source>
        <dbReference type="SAM" id="MobiDB-lite"/>
    </source>
</evidence>
<evidence type="ECO:0000313" key="3">
    <source>
        <dbReference type="EMBL" id="MQX37842.1"/>
    </source>
</evidence>
<name>A0A7X1ZGC1_9PROT</name>
<comment type="caution">
    <text evidence="3">The sequence shown here is derived from an EMBL/GenBank/DDBJ whole genome shotgun (WGS) entry which is preliminary data.</text>
</comment>
<feature type="chain" id="PRO_5030518412" evidence="2">
    <location>
        <begin position="24"/>
        <end position="185"/>
    </location>
</feature>
<protein>
    <submittedName>
        <fullName evidence="3">Uncharacterized protein</fullName>
    </submittedName>
</protein>
<gene>
    <name evidence="3" type="ORF">GHC57_15080</name>
</gene>
<dbReference type="EMBL" id="WIVE01000058">
    <property type="protein sequence ID" value="MQX37842.1"/>
    <property type="molecule type" value="Genomic_DNA"/>
</dbReference>
<sequence>MQKRGRMPGGACGVALLVPLAVALTGLDTRMAAAQDATGGTVRAVTIDAAACRRLVRYVPDPDVTYRPGVDVRGRPVAPADLHDYSAFEALVPDTVTFHVVLDPFDATPAPEPRGIETPGMVLGTVGYDINRGTFTLNGRPVTTSEQDTLSRACRQGLSGRVAPGGVIYPPGYDGPRLPDRKPVP</sequence>
<keyword evidence="2" id="KW-0732">Signal</keyword>
<proteinExistence type="predicted"/>
<reference evidence="3 4" key="1">
    <citation type="submission" date="2019-10" db="EMBL/GenBank/DDBJ databases">
        <title>Draft whole-genome sequence of the purple nonsulfur photosynthetic bacterium Roseospira navarrensis DSM 15114.</title>
        <authorList>
            <person name="Kyndt J.A."/>
            <person name="Meyer T.E."/>
        </authorList>
    </citation>
    <scope>NUCLEOTIDE SEQUENCE [LARGE SCALE GENOMIC DNA]</scope>
    <source>
        <strain evidence="3 4">DSM 15114</strain>
    </source>
</reference>
<feature type="region of interest" description="Disordered" evidence="1">
    <location>
        <begin position="165"/>
        <end position="185"/>
    </location>
</feature>
<organism evidence="3 4">
    <name type="scientific">Roseospira navarrensis</name>
    <dbReference type="NCBI Taxonomy" id="140058"/>
    <lineage>
        <taxon>Bacteria</taxon>
        <taxon>Pseudomonadati</taxon>
        <taxon>Pseudomonadota</taxon>
        <taxon>Alphaproteobacteria</taxon>
        <taxon>Rhodospirillales</taxon>
        <taxon>Rhodospirillaceae</taxon>
        <taxon>Roseospira</taxon>
    </lineage>
</organism>